<keyword evidence="2" id="KW-1185">Reference proteome</keyword>
<dbReference type="AlphaFoldDB" id="A0A3M9MPC1"/>
<name>A0A3M9MPC1_9BACT</name>
<accession>A0A3M9MPC1</accession>
<reference evidence="1 2" key="1">
    <citation type="submission" date="2018-11" db="EMBL/GenBank/DDBJ databases">
        <title>Rufibacter latericius sp. nov., isolated from water in Baiyang Lake.</title>
        <authorList>
            <person name="Yang Y."/>
        </authorList>
    </citation>
    <scope>NUCLEOTIDE SEQUENCE [LARGE SCALE GENOMIC DNA]</scope>
    <source>
        <strain evidence="1 2">MCC P1</strain>
    </source>
</reference>
<evidence type="ECO:0000313" key="1">
    <source>
        <dbReference type="EMBL" id="RNI27366.1"/>
    </source>
</evidence>
<dbReference type="EMBL" id="RJJE01000017">
    <property type="protein sequence ID" value="RNI27366.1"/>
    <property type="molecule type" value="Genomic_DNA"/>
</dbReference>
<evidence type="ECO:0000313" key="2">
    <source>
        <dbReference type="Proteomes" id="UP000271010"/>
    </source>
</evidence>
<protein>
    <submittedName>
        <fullName evidence="1">Uncharacterized protein</fullName>
    </submittedName>
</protein>
<gene>
    <name evidence="1" type="ORF">EFA69_14600</name>
</gene>
<proteinExistence type="predicted"/>
<sequence>MSPQTLKQRTIDRIVEDHFKRTNQTDRFAPLRKVIIKRALEEGSIPNGWAVNNNWVSRETHSILSQMIDRHTR</sequence>
<organism evidence="1 2">
    <name type="scientific">Rufibacter immobilis</name>
    <dbReference type="NCBI Taxonomy" id="1348778"/>
    <lineage>
        <taxon>Bacteria</taxon>
        <taxon>Pseudomonadati</taxon>
        <taxon>Bacteroidota</taxon>
        <taxon>Cytophagia</taxon>
        <taxon>Cytophagales</taxon>
        <taxon>Hymenobacteraceae</taxon>
        <taxon>Rufibacter</taxon>
    </lineage>
</organism>
<dbReference type="Proteomes" id="UP000271010">
    <property type="component" value="Unassembled WGS sequence"/>
</dbReference>
<comment type="caution">
    <text evidence="1">The sequence shown here is derived from an EMBL/GenBank/DDBJ whole genome shotgun (WGS) entry which is preliminary data.</text>
</comment>